<dbReference type="eggNOG" id="COG3832">
    <property type="taxonomic scope" value="Bacteria"/>
</dbReference>
<organism evidence="3 4">
    <name type="scientific">Niabella soli DSM 19437</name>
    <dbReference type="NCBI Taxonomy" id="929713"/>
    <lineage>
        <taxon>Bacteria</taxon>
        <taxon>Pseudomonadati</taxon>
        <taxon>Bacteroidota</taxon>
        <taxon>Chitinophagia</taxon>
        <taxon>Chitinophagales</taxon>
        <taxon>Chitinophagaceae</taxon>
        <taxon>Niabella</taxon>
    </lineage>
</organism>
<name>W0F0V7_9BACT</name>
<dbReference type="InterPro" id="IPR013538">
    <property type="entry name" value="ASHA1/2-like_C"/>
</dbReference>
<accession>W0F0V7</accession>
<keyword evidence="4" id="KW-1185">Reference proteome</keyword>
<dbReference type="RefSeq" id="WP_008585385.1">
    <property type="nucleotide sequence ID" value="NZ_CP007035.1"/>
</dbReference>
<gene>
    <name evidence="3" type="ORF">NIASO_10520</name>
</gene>
<evidence type="ECO:0000313" key="3">
    <source>
        <dbReference type="EMBL" id="AHF15468.1"/>
    </source>
</evidence>
<dbReference type="STRING" id="929713.NIASO_10520"/>
<evidence type="ECO:0000256" key="1">
    <source>
        <dbReference type="ARBA" id="ARBA00006817"/>
    </source>
</evidence>
<feature type="domain" description="Activator of Hsp90 ATPase homologue 1/2-like C-terminal" evidence="2">
    <location>
        <begin position="16"/>
        <end position="115"/>
    </location>
</feature>
<reference evidence="3 4" key="1">
    <citation type="submission" date="2013-12" db="EMBL/GenBank/DDBJ databases">
        <authorList>
            <consortium name="DOE Joint Genome Institute"/>
            <person name="Eisen J."/>
            <person name="Huntemann M."/>
            <person name="Han J."/>
            <person name="Chen A."/>
            <person name="Kyrpides N."/>
            <person name="Mavromatis K."/>
            <person name="Markowitz V."/>
            <person name="Palaniappan K."/>
            <person name="Ivanova N."/>
            <person name="Schaumberg A."/>
            <person name="Pati A."/>
            <person name="Liolios K."/>
            <person name="Nordberg H.P."/>
            <person name="Cantor M.N."/>
            <person name="Hua S.X."/>
            <person name="Woyke T."/>
        </authorList>
    </citation>
    <scope>NUCLEOTIDE SEQUENCE [LARGE SCALE GENOMIC DNA]</scope>
    <source>
        <strain evidence="4">DSM 19437</strain>
    </source>
</reference>
<dbReference type="Proteomes" id="UP000003586">
    <property type="component" value="Chromosome"/>
</dbReference>
<dbReference type="HOGENOM" id="CLU_108923_1_0_10"/>
<dbReference type="SUPFAM" id="SSF55961">
    <property type="entry name" value="Bet v1-like"/>
    <property type="match status" value="1"/>
</dbReference>
<evidence type="ECO:0000313" key="4">
    <source>
        <dbReference type="Proteomes" id="UP000003586"/>
    </source>
</evidence>
<evidence type="ECO:0000259" key="2">
    <source>
        <dbReference type="Pfam" id="PF08327"/>
    </source>
</evidence>
<sequence length="141" mass="16282">MDDLQDPITVEVIVNRPIAEVWRKWTTSEAIMQWNLPMEHWHCPKVENNITGGGSFCFRMEAKDGTEGFDYRGVYNKVVEKQLIEAILSDGRRTVNKFIPGEGFTTVIESFEPERELSAAMQKSFCQSVLNRFKEYVEKKG</sequence>
<proteinExistence type="inferred from homology"/>
<protein>
    <submittedName>
        <fullName evidence="3">Activator of HSP90 ATPase</fullName>
    </submittedName>
</protein>
<dbReference type="OrthoDB" id="384974at2"/>
<dbReference type="InterPro" id="IPR023393">
    <property type="entry name" value="START-like_dom_sf"/>
</dbReference>
<dbReference type="EMBL" id="CP007035">
    <property type="protein sequence ID" value="AHF15468.1"/>
    <property type="molecule type" value="Genomic_DNA"/>
</dbReference>
<dbReference type="Pfam" id="PF08327">
    <property type="entry name" value="AHSA1"/>
    <property type="match status" value="1"/>
</dbReference>
<dbReference type="Gene3D" id="3.30.530.20">
    <property type="match status" value="1"/>
</dbReference>
<dbReference type="AlphaFoldDB" id="W0F0V7"/>
<comment type="similarity">
    <text evidence="1">Belongs to the AHA1 family.</text>
</comment>
<dbReference type="KEGG" id="nso:NIASO_10520"/>